<comment type="caution">
    <text evidence="5">The sequence shown here is derived from an EMBL/GenBank/DDBJ whole genome shotgun (WGS) entry which is preliminary data.</text>
</comment>
<organism evidence="5 6">
    <name type="scientific">Aphanomyces euteiches</name>
    <dbReference type="NCBI Taxonomy" id="100861"/>
    <lineage>
        <taxon>Eukaryota</taxon>
        <taxon>Sar</taxon>
        <taxon>Stramenopiles</taxon>
        <taxon>Oomycota</taxon>
        <taxon>Saprolegniomycetes</taxon>
        <taxon>Saprolegniales</taxon>
        <taxon>Verrucalvaceae</taxon>
        <taxon>Aphanomyces</taxon>
    </lineage>
</organism>
<dbReference type="PROSITE" id="PS50090">
    <property type="entry name" value="MYB_LIKE"/>
    <property type="match status" value="3"/>
</dbReference>
<dbReference type="SUPFAM" id="SSF46689">
    <property type="entry name" value="Homeodomain-like"/>
    <property type="match status" value="2"/>
</dbReference>
<dbReference type="CDD" id="cd00167">
    <property type="entry name" value="SANT"/>
    <property type="match status" value="3"/>
</dbReference>
<feature type="domain" description="HTH myb-type" evidence="4">
    <location>
        <begin position="1"/>
        <end position="54"/>
    </location>
</feature>
<dbReference type="GO" id="GO:0005634">
    <property type="term" value="C:nucleus"/>
    <property type="evidence" value="ECO:0007669"/>
    <property type="project" value="TreeGrafter"/>
</dbReference>
<reference evidence="5 6" key="1">
    <citation type="submission" date="2019-07" db="EMBL/GenBank/DDBJ databases">
        <title>Genomics analysis of Aphanomyces spp. identifies a new class of oomycete effector associated with host adaptation.</title>
        <authorList>
            <person name="Gaulin E."/>
        </authorList>
    </citation>
    <scope>NUCLEOTIDE SEQUENCE [LARGE SCALE GENOMIC DNA]</scope>
    <source>
        <strain evidence="5 6">ATCC 201684</strain>
    </source>
</reference>
<keyword evidence="2" id="KW-0238">DNA-binding</keyword>
<dbReference type="InterPro" id="IPR001005">
    <property type="entry name" value="SANT/Myb"/>
</dbReference>
<dbReference type="FunFam" id="1.10.10.60:FF:000010">
    <property type="entry name" value="Transcriptional activator Myb isoform A"/>
    <property type="match status" value="1"/>
</dbReference>
<dbReference type="Proteomes" id="UP000481153">
    <property type="component" value="Unassembled WGS sequence"/>
</dbReference>
<accession>A0A6G0XHX8</accession>
<dbReference type="Pfam" id="PF00249">
    <property type="entry name" value="Myb_DNA-binding"/>
    <property type="match status" value="3"/>
</dbReference>
<feature type="domain" description="HTH myb-type" evidence="4">
    <location>
        <begin position="103"/>
        <end position="157"/>
    </location>
</feature>
<dbReference type="GO" id="GO:0000981">
    <property type="term" value="F:DNA-binding transcription factor activity, RNA polymerase II-specific"/>
    <property type="evidence" value="ECO:0007669"/>
    <property type="project" value="TreeGrafter"/>
</dbReference>
<dbReference type="PANTHER" id="PTHR45614">
    <property type="entry name" value="MYB PROTEIN-RELATED"/>
    <property type="match status" value="1"/>
</dbReference>
<evidence type="ECO:0000259" key="4">
    <source>
        <dbReference type="PROSITE" id="PS51294"/>
    </source>
</evidence>
<proteinExistence type="predicted"/>
<dbReference type="SMART" id="SM00717">
    <property type="entry name" value="SANT"/>
    <property type="match status" value="3"/>
</dbReference>
<protein>
    <submittedName>
        <fullName evidence="5">Uncharacterized protein</fullName>
    </submittedName>
</protein>
<dbReference type="AlphaFoldDB" id="A0A6G0XHX8"/>
<evidence type="ECO:0000256" key="2">
    <source>
        <dbReference type="ARBA" id="ARBA00023125"/>
    </source>
</evidence>
<evidence type="ECO:0000313" key="5">
    <source>
        <dbReference type="EMBL" id="KAF0739745.1"/>
    </source>
</evidence>
<dbReference type="EMBL" id="VJMJ01000062">
    <property type="protein sequence ID" value="KAF0739745.1"/>
    <property type="molecule type" value="Genomic_DNA"/>
</dbReference>
<dbReference type="PROSITE" id="PS51294">
    <property type="entry name" value="HTH_MYB"/>
    <property type="match status" value="3"/>
</dbReference>
<keyword evidence="1" id="KW-0677">Repeat</keyword>
<feature type="domain" description="Myb-like" evidence="3">
    <location>
        <begin position="1"/>
        <end position="50"/>
    </location>
</feature>
<dbReference type="InterPro" id="IPR017930">
    <property type="entry name" value="Myb_dom"/>
</dbReference>
<dbReference type="Gene3D" id="1.10.10.60">
    <property type="entry name" value="Homeodomain-like"/>
    <property type="match status" value="3"/>
</dbReference>
<feature type="domain" description="Myb-like" evidence="3">
    <location>
        <begin position="103"/>
        <end position="153"/>
    </location>
</feature>
<keyword evidence="6" id="KW-1185">Reference proteome</keyword>
<dbReference type="GO" id="GO:0000978">
    <property type="term" value="F:RNA polymerase II cis-regulatory region sequence-specific DNA binding"/>
    <property type="evidence" value="ECO:0007669"/>
    <property type="project" value="TreeGrafter"/>
</dbReference>
<feature type="domain" description="HTH myb-type" evidence="4">
    <location>
        <begin position="59"/>
        <end position="102"/>
    </location>
</feature>
<gene>
    <name evidence="5" type="ORF">Ae201684_004638</name>
</gene>
<dbReference type="PANTHER" id="PTHR45614:SF241">
    <property type="entry name" value="MYB-LIKE DNA-BINDING PROTEIN"/>
    <property type="match status" value="1"/>
</dbReference>
<evidence type="ECO:0000256" key="1">
    <source>
        <dbReference type="ARBA" id="ARBA00022737"/>
    </source>
</evidence>
<dbReference type="InterPro" id="IPR050560">
    <property type="entry name" value="MYB_TF"/>
</dbReference>
<dbReference type="InterPro" id="IPR009057">
    <property type="entry name" value="Homeodomain-like_sf"/>
</dbReference>
<feature type="domain" description="Myb-like" evidence="3">
    <location>
        <begin position="51"/>
        <end position="102"/>
    </location>
</feature>
<name>A0A6G0XHX8_9STRA</name>
<evidence type="ECO:0000259" key="3">
    <source>
        <dbReference type="PROSITE" id="PS50090"/>
    </source>
</evidence>
<evidence type="ECO:0000313" key="6">
    <source>
        <dbReference type="Proteomes" id="UP000481153"/>
    </source>
</evidence>
<sequence length="304" mass="33891">MTAMHWTAYEDQTLRDAVFLHGGKQWRGVASLFGHRKSTRECKSRWQFLQQTDAAKRGWTAAEDQVMRKLVAEIGPHKWGVIASYLPGRNGKQCRERWCNQLNPAIHRGAWTPAEDALIVRLQREHGNKWSLIAESLPGRTDNAIKNHWHCHIKKQLMAKPDLKSSKSTAPSSRRLASRLVLPPAPAAPPAPFPLSTPTSSSSCLSASDSPAAVCLPPPIPFTSCGMDITMSTEETIWLDAHGLDLAMDCDDAWTPSLPPPPQTSPMPSSWSTVFLDDVLSFELLEVLKQPEEWTEPDWDCLLV</sequence>
<dbReference type="VEuPathDB" id="FungiDB:AeMF1_000672"/>